<keyword evidence="6" id="KW-0862">Zinc</keyword>
<dbReference type="FunFam" id="3.30.60.20:FF:000005">
    <property type="entry name" value="Non-specific serine/threonine protein kinase"/>
    <property type="match status" value="1"/>
</dbReference>
<dbReference type="PROSITE" id="PS00479">
    <property type="entry name" value="ZF_DAG_PE_1"/>
    <property type="match status" value="1"/>
</dbReference>
<dbReference type="InterPro" id="IPR050839">
    <property type="entry name" value="Rho-assoc_Ser/Thr_Kinase"/>
</dbReference>
<keyword evidence="5" id="KW-0479">Metal-binding</keyword>
<dbReference type="PROSITE" id="PS50081">
    <property type="entry name" value="ZF_DAG_PE_2"/>
    <property type="match status" value="1"/>
</dbReference>
<feature type="coiled-coil region" evidence="8">
    <location>
        <begin position="130"/>
        <end position="214"/>
    </location>
</feature>
<evidence type="ECO:0000313" key="13">
    <source>
        <dbReference type="WBParaSite" id="PSAMB.scaffold7452size7629.g30119.t1"/>
    </source>
</evidence>
<name>A0A914XBN9_9BILA</name>
<dbReference type="CDD" id="cd20809">
    <property type="entry name" value="C1_MRCK"/>
    <property type="match status" value="1"/>
</dbReference>
<dbReference type="Proteomes" id="UP000887566">
    <property type="component" value="Unplaced"/>
</dbReference>
<evidence type="ECO:0000256" key="6">
    <source>
        <dbReference type="ARBA" id="ARBA00022833"/>
    </source>
</evidence>
<dbReference type="CDD" id="cd01243">
    <property type="entry name" value="PH_MRCK"/>
    <property type="match status" value="1"/>
</dbReference>
<evidence type="ECO:0000256" key="2">
    <source>
        <dbReference type="ARBA" id="ARBA00004496"/>
    </source>
</evidence>
<dbReference type="Gene3D" id="1.20.5.340">
    <property type="match status" value="1"/>
</dbReference>
<dbReference type="GO" id="GO:0005856">
    <property type="term" value="C:cytoskeleton"/>
    <property type="evidence" value="ECO:0007669"/>
    <property type="project" value="TreeGrafter"/>
</dbReference>
<comment type="subcellular location">
    <subcellularLocation>
        <location evidence="2">Cytoplasm</location>
    </subcellularLocation>
</comment>
<dbReference type="InterPro" id="IPR046349">
    <property type="entry name" value="C1-like_sf"/>
</dbReference>
<dbReference type="WBParaSite" id="PSAMB.scaffold7452size7629.g30119.t1">
    <property type="protein sequence ID" value="PSAMB.scaffold7452size7629.g30119.t1"/>
    <property type="gene ID" value="PSAMB.scaffold7452size7629.g30119"/>
</dbReference>
<feature type="domain" description="Phorbol-ester/DAG-type" evidence="11">
    <location>
        <begin position="495"/>
        <end position="545"/>
    </location>
</feature>
<feature type="compositionally biased region" description="Polar residues" evidence="9">
    <location>
        <begin position="422"/>
        <end position="439"/>
    </location>
</feature>
<evidence type="ECO:0000256" key="4">
    <source>
        <dbReference type="ARBA" id="ARBA00022553"/>
    </source>
</evidence>
<dbReference type="PANTHER" id="PTHR22988:SF66">
    <property type="entry name" value="SERINE_THREONINE-PROTEIN KINASE GENGHIS KHAN"/>
    <property type="match status" value="1"/>
</dbReference>
<feature type="domain" description="PH" evidence="10">
    <location>
        <begin position="564"/>
        <end position="700"/>
    </location>
</feature>
<dbReference type="InterPro" id="IPR057529">
    <property type="entry name" value="MRCK/ROCK_PH"/>
</dbReference>
<dbReference type="GO" id="GO:0005524">
    <property type="term" value="F:ATP binding"/>
    <property type="evidence" value="ECO:0007669"/>
    <property type="project" value="InterPro"/>
</dbReference>
<comment type="cofactor">
    <cofactor evidence="1">
        <name>Mg(2+)</name>
        <dbReference type="ChEBI" id="CHEBI:18420"/>
    </cofactor>
</comment>
<dbReference type="SMART" id="SM00233">
    <property type="entry name" value="PH"/>
    <property type="match status" value="1"/>
</dbReference>
<protein>
    <submittedName>
        <fullName evidence="13">Non-specific serine/threonine protein kinase</fullName>
    </submittedName>
</protein>
<dbReference type="Pfam" id="PF25346">
    <property type="entry name" value="PH_MRCK"/>
    <property type="match status" value="1"/>
</dbReference>
<keyword evidence="7 8" id="KW-0175">Coiled coil</keyword>
<dbReference type="Pfam" id="PF08826">
    <property type="entry name" value="DMPK_coil"/>
    <property type="match status" value="1"/>
</dbReference>
<keyword evidence="12" id="KW-1185">Reference proteome</keyword>
<dbReference type="GO" id="GO:0005737">
    <property type="term" value="C:cytoplasm"/>
    <property type="evidence" value="ECO:0007669"/>
    <property type="project" value="UniProtKB-SubCell"/>
</dbReference>
<accession>A0A914XBN9</accession>
<evidence type="ECO:0000259" key="10">
    <source>
        <dbReference type="PROSITE" id="PS50003"/>
    </source>
</evidence>
<dbReference type="PANTHER" id="PTHR22988">
    <property type="entry name" value="MYOTONIC DYSTROPHY S/T KINASE-RELATED"/>
    <property type="match status" value="1"/>
</dbReference>
<evidence type="ECO:0000256" key="3">
    <source>
        <dbReference type="ARBA" id="ARBA00022490"/>
    </source>
</evidence>
<dbReference type="GO" id="GO:0004674">
    <property type="term" value="F:protein serine/threonine kinase activity"/>
    <property type="evidence" value="ECO:0007669"/>
    <property type="project" value="InterPro"/>
</dbReference>
<dbReference type="Pfam" id="PF00130">
    <property type="entry name" value="C1_1"/>
    <property type="match status" value="1"/>
</dbReference>
<evidence type="ECO:0000259" key="11">
    <source>
        <dbReference type="PROSITE" id="PS50081"/>
    </source>
</evidence>
<dbReference type="InterPro" id="IPR011993">
    <property type="entry name" value="PH-like_dom_sf"/>
</dbReference>
<dbReference type="Gene3D" id="2.30.29.30">
    <property type="entry name" value="Pleckstrin-homology domain (PH domain)/Phosphotyrosine-binding domain (PTB)"/>
    <property type="match status" value="1"/>
</dbReference>
<evidence type="ECO:0000256" key="8">
    <source>
        <dbReference type="SAM" id="Coils"/>
    </source>
</evidence>
<dbReference type="GO" id="GO:0046872">
    <property type="term" value="F:metal ion binding"/>
    <property type="evidence" value="ECO:0007669"/>
    <property type="project" value="UniProtKB-KW"/>
</dbReference>
<dbReference type="PROSITE" id="PS50003">
    <property type="entry name" value="PH_DOMAIN"/>
    <property type="match status" value="1"/>
</dbReference>
<evidence type="ECO:0000313" key="12">
    <source>
        <dbReference type="Proteomes" id="UP000887566"/>
    </source>
</evidence>
<dbReference type="GO" id="GO:0031032">
    <property type="term" value="P:actomyosin structure organization"/>
    <property type="evidence" value="ECO:0007669"/>
    <property type="project" value="TreeGrafter"/>
</dbReference>
<dbReference type="SUPFAM" id="SSF57889">
    <property type="entry name" value="Cysteine-rich domain"/>
    <property type="match status" value="1"/>
</dbReference>
<keyword evidence="4" id="KW-0597">Phosphoprotein</keyword>
<keyword evidence="3" id="KW-0963">Cytoplasm</keyword>
<dbReference type="InterPro" id="IPR014930">
    <property type="entry name" value="Myotonic_dystrophy_kinase_coil"/>
</dbReference>
<dbReference type="InterPro" id="IPR002219">
    <property type="entry name" value="PKC_DAG/PE"/>
</dbReference>
<feature type="region of interest" description="Disordered" evidence="9">
    <location>
        <begin position="422"/>
        <end position="497"/>
    </location>
</feature>
<dbReference type="SMART" id="SM00109">
    <property type="entry name" value="C1"/>
    <property type="match status" value="1"/>
</dbReference>
<reference evidence="13" key="1">
    <citation type="submission" date="2022-11" db="UniProtKB">
        <authorList>
            <consortium name="WormBaseParasite"/>
        </authorList>
    </citation>
    <scope>IDENTIFICATION</scope>
</reference>
<evidence type="ECO:0000256" key="9">
    <source>
        <dbReference type="SAM" id="MobiDB-lite"/>
    </source>
</evidence>
<evidence type="ECO:0000256" key="5">
    <source>
        <dbReference type="ARBA" id="ARBA00022723"/>
    </source>
</evidence>
<feature type="compositionally biased region" description="Low complexity" evidence="9">
    <location>
        <begin position="440"/>
        <end position="456"/>
    </location>
</feature>
<feature type="coiled-coil region" evidence="8">
    <location>
        <begin position="44"/>
        <end position="99"/>
    </location>
</feature>
<proteinExistence type="predicted"/>
<evidence type="ECO:0000256" key="7">
    <source>
        <dbReference type="ARBA" id="ARBA00023054"/>
    </source>
</evidence>
<dbReference type="Pfam" id="PF15796">
    <property type="entry name" value="KELK"/>
    <property type="match status" value="1"/>
</dbReference>
<dbReference type="Gene3D" id="3.30.60.20">
    <property type="match status" value="1"/>
</dbReference>
<dbReference type="SUPFAM" id="SSF50729">
    <property type="entry name" value="PH domain-like"/>
    <property type="match status" value="1"/>
</dbReference>
<evidence type="ECO:0000256" key="1">
    <source>
        <dbReference type="ARBA" id="ARBA00001946"/>
    </source>
</evidence>
<dbReference type="InterPro" id="IPR001849">
    <property type="entry name" value="PH_domain"/>
</dbReference>
<feature type="coiled-coil region" evidence="8">
    <location>
        <begin position="342"/>
        <end position="369"/>
    </location>
</feature>
<dbReference type="InterPro" id="IPR031597">
    <property type="entry name" value="KELK"/>
</dbReference>
<sequence length="755" mass="85781">DVEEISERMSVQAKELKEAVKHRDLAKQDYDEVNNALLDERQNTKKAEKILKEREDECSQLQQKFDAVKLEIRKNEKVRKDLELKYEATKEEVNVERRRREEKLKAEIQRQAARHVELLQLEEKKRLASIDIWQTQITEMQAQLDQQSDEMRQVRERNEQTRLDWMAEHQERITEVENLYERRQKMLQDENDRLQQEREELKAENVRYEAEMQQRVGSLPSSNLQANWEQQLHELLQWVSDEKDARDFLQNLAAKLTGDLESLKSGGSSHHLGNGAANIANGQFGATPPTDRGWGSRRSNKIAKMELLDLQRALQSEIRAKQQISDELSKIRSAYLTTKQRLEESEFKMAEMSKDLERKSDQNDELRQKLGAMDYDTSTRNQSGGAAAFFHMLDNSGLTQPDSANVSSVQGRQVSYRDSFVSQASSVTNNSDYEVSNSSLLRQQHQQQQLLQQQQLPAYENTSRRGQSPAPPPVAPRTQSPKFPLGGQNATGGKGHRFSHVDLRTPTKCGHCTSMLVGLGRQGLFCQDCQYACHVTCASKVPSICPVPPEAKRPLGIDPLKGVGTAYEGLVRTPKPGGVKRGWQTTYVVVCDFKLYLYDCNIDRNGKATDIQPTIRQVLDMRDLEFAVSSVTESDVIHASKSDLPRIFRVTTSQIDTPVDAAHNHQGGSEPAISKQYSLLMADNPGEKAKWVIALNELHRLLRKSRLADKRAFGVKELFDISTLPIIKSALCAVVIDKQRVVLGKECCWLFFGAL</sequence>
<dbReference type="AlphaFoldDB" id="A0A914XBN9"/>
<organism evidence="12 13">
    <name type="scientific">Plectus sambesii</name>
    <dbReference type="NCBI Taxonomy" id="2011161"/>
    <lineage>
        <taxon>Eukaryota</taxon>
        <taxon>Metazoa</taxon>
        <taxon>Ecdysozoa</taxon>
        <taxon>Nematoda</taxon>
        <taxon>Chromadorea</taxon>
        <taxon>Plectida</taxon>
        <taxon>Plectina</taxon>
        <taxon>Plectoidea</taxon>
        <taxon>Plectidae</taxon>
        <taxon>Plectus</taxon>
    </lineage>
</organism>